<dbReference type="InterPro" id="IPR030390">
    <property type="entry name" value="MeTrfase_TrmA_AS"/>
</dbReference>
<comment type="function">
    <text evidence="9">Catalyzes the formation of 5-methyl-uridine at position 747 (m5U747) in 23S rRNA.</text>
</comment>
<dbReference type="EC" id="2.1.1.189" evidence="9 10"/>
<keyword evidence="3 9" id="KW-0489">Methyltransferase</keyword>
<sequence>MQCARSSAGDCHSCEWLSLAYSEQINQKQHNLLDLLPKNYAFTQLAPVESQQVQFRNKAKMVVSGSVEKPILGLRKPEGEGVDLCQCPLYPASFEPVFPILKTFIAKAGLVPYNVERRRGELKFILLTESRHNHSMMLRFVLRSEKKLAQLRQALPWLQAQLPQLAVISVNIQPVHMAILEGEQEIVLTEKTFLDEYFNEIPLHIRPKGFFQTNPDVAASLYATAGHWVKELQINRLWDLFCGSGGFGLHCAQKNTELIGIEISPEAIECARLSANELGLEHVEFQALDSTGFALAKESVPELVLVNPPRRGIGETLCDYLNSMKPRFILYSSCNAQTMAKDIQQLSHYRIDRVQLFDMFPHTAHYEVLTLLVLQQS</sequence>
<dbReference type="EMBL" id="UAUE01000003">
    <property type="protein sequence ID" value="SPY94144.1"/>
    <property type="molecule type" value="Genomic_DNA"/>
</dbReference>
<dbReference type="FunFam" id="2.40.50.1070:FF:000002">
    <property type="entry name" value="23S rRNA (uracil(747)-C(5))-methyltransferase RlmC"/>
    <property type="match status" value="1"/>
</dbReference>
<dbReference type="RefSeq" id="WP_036908225.1">
    <property type="nucleotide sequence ID" value="NZ_CAXOHV010000013.1"/>
</dbReference>
<dbReference type="NCBIfam" id="TIGR00479">
    <property type="entry name" value="rumA"/>
    <property type="match status" value="1"/>
</dbReference>
<dbReference type="PANTHER" id="PTHR11061">
    <property type="entry name" value="RNA M5U METHYLTRANSFERASE"/>
    <property type="match status" value="1"/>
</dbReference>
<gene>
    <name evidence="13" type="primary">rumB</name>
    <name evidence="9" type="synonym">rlmC</name>
    <name evidence="13" type="ORF">NCTC10975_00480</name>
</gene>
<keyword evidence="6 9" id="KW-0479">Metal-binding</keyword>
<evidence type="ECO:0000256" key="7">
    <source>
        <dbReference type="ARBA" id="ARBA00023004"/>
    </source>
</evidence>
<dbReference type="Pfam" id="PF05958">
    <property type="entry name" value="tRNA_U5-meth_tr"/>
    <property type="match status" value="1"/>
</dbReference>
<dbReference type="CDD" id="cd02440">
    <property type="entry name" value="AdoMet_MTases"/>
    <property type="match status" value="1"/>
</dbReference>
<dbReference type="PROSITE" id="PS01231">
    <property type="entry name" value="TRMA_2"/>
    <property type="match status" value="1"/>
</dbReference>
<dbReference type="InterPro" id="IPR029063">
    <property type="entry name" value="SAM-dependent_MTases_sf"/>
</dbReference>
<dbReference type="Gene3D" id="2.40.50.1070">
    <property type="match status" value="1"/>
</dbReference>
<dbReference type="AlphaFoldDB" id="A0A2X2BG59"/>
<evidence type="ECO:0000256" key="11">
    <source>
        <dbReference type="PROSITE-ProRule" id="PRU01024"/>
    </source>
</evidence>
<dbReference type="Proteomes" id="UP000251485">
    <property type="component" value="Unassembled WGS sequence"/>
</dbReference>
<feature type="binding site" evidence="9">
    <location>
        <position position="14"/>
    </location>
    <ligand>
        <name>[4Fe-4S] cluster</name>
        <dbReference type="ChEBI" id="CHEBI:49883"/>
    </ligand>
</feature>
<dbReference type="PANTHER" id="PTHR11061:SF30">
    <property type="entry name" value="TRNA (URACIL(54)-C(5))-METHYLTRANSFERASE"/>
    <property type="match status" value="1"/>
</dbReference>
<comment type="similarity">
    <text evidence="9">Belongs to the class I-like SAM-binding methyltransferase superfamily. RNA M5U methyltransferase family. RlmC subfamily.</text>
</comment>
<keyword evidence="7 9" id="KW-0408">Iron</keyword>
<dbReference type="GO" id="GO:0005506">
    <property type="term" value="F:iron ion binding"/>
    <property type="evidence" value="ECO:0007669"/>
    <property type="project" value="UniProtKB-UniRule"/>
</dbReference>
<feature type="binding site" evidence="9 11">
    <location>
        <position position="307"/>
    </location>
    <ligand>
        <name>S-adenosyl-L-methionine</name>
        <dbReference type="ChEBI" id="CHEBI:59789"/>
    </ligand>
</feature>
<evidence type="ECO:0000256" key="1">
    <source>
        <dbReference type="ARBA" id="ARBA00022485"/>
    </source>
</evidence>
<feature type="binding site" evidence="9 11">
    <location>
        <position position="212"/>
    </location>
    <ligand>
        <name>S-adenosyl-L-methionine</name>
        <dbReference type="ChEBI" id="CHEBI:59789"/>
    </ligand>
</feature>
<feature type="binding site" evidence="9 11">
    <location>
        <position position="241"/>
    </location>
    <ligand>
        <name>S-adenosyl-L-methionine</name>
        <dbReference type="ChEBI" id="CHEBI:59789"/>
    </ligand>
</feature>
<feature type="binding site" evidence="9">
    <location>
        <position position="3"/>
    </location>
    <ligand>
        <name>[4Fe-4S] cluster</name>
        <dbReference type="ChEBI" id="CHEBI:49883"/>
    </ligand>
</feature>
<keyword evidence="4 9" id="KW-0808">Transferase</keyword>
<evidence type="ECO:0000256" key="10">
    <source>
        <dbReference type="NCBIfam" id="TIGR02085"/>
    </source>
</evidence>
<organism evidence="13 14">
    <name type="scientific">Proteus mirabilis</name>
    <dbReference type="NCBI Taxonomy" id="584"/>
    <lineage>
        <taxon>Bacteria</taxon>
        <taxon>Pseudomonadati</taxon>
        <taxon>Pseudomonadota</taxon>
        <taxon>Gammaproteobacteria</taxon>
        <taxon>Enterobacterales</taxon>
        <taxon>Morganellaceae</taxon>
        <taxon>Proteus</taxon>
    </lineage>
</organism>
<dbReference type="InterPro" id="IPR030391">
    <property type="entry name" value="MeTrfase_TrmA_CS"/>
</dbReference>
<dbReference type="GO" id="GO:0070475">
    <property type="term" value="P:rRNA base methylation"/>
    <property type="evidence" value="ECO:0007669"/>
    <property type="project" value="TreeGrafter"/>
</dbReference>
<evidence type="ECO:0000256" key="12">
    <source>
        <dbReference type="PROSITE-ProRule" id="PRU10015"/>
    </source>
</evidence>
<accession>A0A2X2BG59</accession>
<dbReference type="Gene3D" id="3.40.50.150">
    <property type="entry name" value="Vaccinia Virus protein VP39"/>
    <property type="match status" value="1"/>
</dbReference>
<feature type="active site" description="Nucleophile" evidence="9 11">
    <location>
        <position position="334"/>
    </location>
</feature>
<evidence type="ECO:0000313" key="14">
    <source>
        <dbReference type="Proteomes" id="UP000251485"/>
    </source>
</evidence>
<evidence type="ECO:0000256" key="8">
    <source>
        <dbReference type="ARBA" id="ARBA00023014"/>
    </source>
</evidence>
<dbReference type="GO" id="GO:0051539">
    <property type="term" value="F:4 iron, 4 sulfur cluster binding"/>
    <property type="evidence" value="ECO:0007669"/>
    <property type="project" value="UniProtKB-KW"/>
</dbReference>
<dbReference type="InterPro" id="IPR010280">
    <property type="entry name" value="U5_MeTrfase_fam"/>
</dbReference>
<evidence type="ECO:0000256" key="3">
    <source>
        <dbReference type="ARBA" id="ARBA00022603"/>
    </source>
</evidence>
<dbReference type="SUPFAM" id="SSF53335">
    <property type="entry name" value="S-adenosyl-L-methionine-dependent methyltransferases"/>
    <property type="match status" value="1"/>
</dbReference>
<dbReference type="HAMAP" id="MF_01012">
    <property type="entry name" value="23SrRNA_methyltr_RlmC"/>
    <property type="match status" value="1"/>
</dbReference>
<reference evidence="13 14" key="1">
    <citation type="submission" date="2018-06" db="EMBL/GenBank/DDBJ databases">
        <authorList>
            <consortium name="Pathogen Informatics"/>
            <person name="Doyle S."/>
        </authorList>
    </citation>
    <scope>NUCLEOTIDE SEQUENCE [LARGE SCALE GENOMIC DNA]</scope>
    <source>
        <strain evidence="13 14">NCTC10975</strain>
    </source>
</reference>
<evidence type="ECO:0000256" key="4">
    <source>
        <dbReference type="ARBA" id="ARBA00022679"/>
    </source>
</evidence>
<feature type="binding site" evidence="9">
    <location>
        <position position="87"/>
    </location>
    <ligand>
        <name>[4Fe-4S] cluster</name>
        <dbReference type="ChEBI" id="CHEBI:49883"/>
    </ligand>
</feature>
<name>A0A2X2BG59_PROMI</name>
<feature type="active site" evidence="12">
    <location>
        <position position="334"/>
    </location>
</feature>
<dbReference type="PROSITE" id="PS51687">
    <property type="entry name" value="SAM_MT_RNA_M5U"/>
    <property type="match status" value="1"/>
</dbReference>
<feature type="binding site" evidence="9">
    <location>
        <position position="11"/>
    </location>
    <ligand>
        <name>[4Fe-4S] cluster</name>
        <dbReference type="ChEBI" id="CHEBI:49883"/>
    </ligand>
</feature>
<feature type="binding site" evidence="9 11">
    <location>
        <position position="262"/>
    </location>
    <ligand>
        <name>S-adenosyl-L-methionine</name>
        <dbReference type="ChEBI" id="CHEBI:59789"/>
    </ligand>
</feature>
<evidence type="ECO:0000313" key="13">
    <source>
        <dbReference type="EMBL" id="SPY94144.1"/>
    </source>
</evidence>
<evidence type="ECO:0000256" key="2">
    <source>
        <dbReference type="ARBA" id="ARBA00022552"/>
    </source>
</evidence>
<evidence type="ECO:0000256" key="9">
    <source>
        <dbReference type="HAMAP-Rule" id="MF_01012"/>
    </source>
</evidence>
<evidence type="ECO:0000256" key="6">
    <source>
        <dbReference type="ARBA" id="ARBA00022723"/>
    </source>
</evidence>
<proteinExistence type="inferred from homology"/>
<keyword evidence="5 9" id="KW-0949">S-adenosyl-L-methionine</keyword>
<keyword evidence="8 9" id="KW-0411">Iron-sulfur</keyword>
<dbReference type="NCBIfam" id="TIGR02085">
    <property type="entry name" value="meth_trns_rumB"/>
    <property type="match status" value="1"/>
</dbReference>
<comment type="catalytic activity">
    <reaction evidence="9">
        <text>uridine(747) in 23S rRNA + S-adenosyl-L-methionine = 5-methyluridine(747) in 23S rRNA + S-adenosyl-L-homocysteine + H(+)</text>
        <dbReference type="Rhea" id="RHEA:42628"/>
        <dbReference type="Rhea" id="RHEA-COMP:10154"/>
        <dbReference type="Rhea" id="RHEA-COMP:10155"/>
        <dbReference type="ChEBI" id="CHEBI:15378"/>
        <dbReference type="ChEBI" id="CHEBI:57856"/>
        <dbReference type="ChEBI" id="CHEBI:59789"/>
        <dbReference type="ChEBI" id="CHEBI:65315"/>
        <dbReference type="ChEBI" id="CHEBI:74447"/>
        <dbReference type="EC" id="2.1.1.189"/>
    </reaction>
</comment>
<dbReference type="InterPro" id="IPR011825">
    <property type="entry name" value="23SrRNA_MeTrfase_RlmC"/>
</dbReference>
<evidence type="ECO:0000256" key="5">
    <source>
        <dbReference type="ARBA" id="ARBA00022691"/>
    </source>
</evidence>
<keyword evidence="2 9" id="KW-0698">rRNA processing</keyword>
<protein>
    <recommendedName>
        <fullName evidence="9 10">23S rRNA (uracil(747)-C(5))-methyltransferase RlmC</fullName>
        <ecNumber evidence="9 10">2.1.1.189</ecNumber>
    </recommendedName>
    <alternativeName>
        <fullName evidence="9">23S rRNA(m5U747)-methyltransferase</fullName>
    </alternativeName>
</protein>
<dbReference type="GO" id="GO:0070041">
    <property type="term" value="F:rRNA (uridine-C5-)-methyltransferase activity"/>
    <property type="evidence" value="ECO:0007669"/>
    <property type="project" value="UniProtKB-UniRule"/>
</dbReference>
<dbReference type="PROSITE" id="PS01230">
    <property type="entry name" value="TRMA_1"/>
    <property type="match status" value="1"/>
</dbReference>
<keyword evidence="1 9" id="KW-0004">4Fe-4S</keyword>